<dbReference type="OrthoDB" id="10262656at2759"/>
<dbReference type="CDD" id="cd17330">
    <property type="entry name" value="MFS_SLC46_TetA_like"/>
    <property type="match status" value="1"/>
</dbReference>
<feature type="transmembrane region" description="Helical" evidence="7">
    <location>
        <begin position="400"/>
        <end position="423"/>
    </location>
</feature>
<evidence type="ECO:0000256" key="6">
    <source>
        <dbReference type="SAM" id="MobiDB-lite"/>
    </source>
</evidence>
<dbReference type="Proteomes" id="UP000800035">
    <property type="component" value="Unassembled WGS sequence"/>
</dbReference>
<dbReference type="GO" id="GO:0016020">
    <property type="term" value="C:membrane"/>
    <property type="evidence" value="ECO:0007669"/>
    <property type="project" value="UniProtKB-SubCell"/>
</dbReference>
<feature type="transmembrane region" description="Helical" evidence="7">
    <location>
        <begin position="187"/>
        <end position="204"/>
    </location>
</feature>
<feature type="compositionally biased region" description="Basic residues" evidence="6">
    <location>
        <begin position="586"/>
        <end position="601"/>
    </location>
</feature>
<protein>
    <submittedName>
        <fullName evidence="9">MFS general substrate transporter</fullName>
    </submittedName>
</protein>
<dbReference type="InterPro" id="IPR011701">
    <property type="entry name" value="MFS"/>
</dbReference>
<dbReference type="InterPro" id="IPR036259">
    <property type="entry name" value="MFS_trans_sf"/>
</dbReference>
<dbReference type="EMBL" id="ML977007">
    <property type="protein sequence ID" value="KAF1952884.1"/>
    <property type="molecule type" value="Genomic_DNA"/>
</dbReference>
<feature type="transmembrane region" description="Helical" evidence="7">
    <location>
        <begin position="280"/>
        <end position="301"/>
    </location>
</feature>
<gene>
    <name evidence="9" type="ORF">CC80DRAFT_495021</name>
</gene>
<evidence type="ECO:0000256" key="7">
    <source>
        <dbReference type="SAM" id="Phobius"/>
    </source>
</evidence>
<feature type="domain" description="Major facilitator superfamily (MFS) profile" evidence="8">
    <location>
        <begin position="10"/>
        <end position="494"/>
    </location>
</feature>
<feature type="compositionally biased region" description="Low complexity" evidence="6">
    <location>
        <begin position="504"/>
        <end position="513"/>
    </location>
</feature>
<keyword evidence="10" id="KW-1185">Reference proteome</keyword>
<reference evidence="9" key="1">
    <citation type="journal article" date="2020" name="Stud. Mycol.">
        <title>101 Dothideomycetes genomes: a test case for predicting lifestyles and emergence of pathogens.</title>
        <authorList>
            <person name="Haridas S."/>
            <person name="Albert R."/>
            <person name="Binder M."/>
            <person name="Bloem J."/>
            <person name="Labutti K."/>
            <person name="Salamov A."/>
            <person name="Andreopoulos B."/>
            <person name="Baker S."/>
            <person name="Barry K."/>
            <person name="Bills G."/>
            <person name="Bluhm B."/>
            <person name="Cannon C."/>
            <person name="Castanera R."/>
            <person name="Culley D."/>
            <person name="Daum C."/>
            <person name="Ezra D."/>
            <person name="Gonzalez J."/>
            <person name="Henrissat B."/>
            <person name="Kuo A."/>
            <person name="Liang C."/>
            <person name="Lipzen A."/>
            <person name="Lutzoni F."/>
            <person name="Magnuson J."/>
            <person name="Mondo S."/>
            <person name="Nolan M."/>
            <person name="Ohm R."/>
            <person name="Pangilinan J."/>
            <person name="Park H.-J."/>
            <person name="Ramirez L."/>
            <person name="Alfaro M."/>
            <person name="Sun H."/>
            <person name="Tritt A."/>
            <person name="Yoshinaga Y."/>
            <person name="Zwiers L.-H."/>
            <person name="Turgeon B."/>
            <person name="Goodwin S."/>
            <person name="Spatafora J."/>
            <person name="Crous P."/>
            <person name="Grigoriev I."/>
        </authorList>
    </citation>
    <scope>NUCLEOTIDE SEQUENCE</scope>
    <source>
        <strain evidence="9">CBS 675.92</strain>
    </source>
</reference>
<evidence type="ECO:0000256" key="4">
    <source>
        <dbReference type="ARBA" id="ARBA00022989"/>
    </source>
</evidence>
<feature type="transmembrane region" description="Helical" evidence="7">
    <location>
        <begin position="470"/>
        <end position="489"/>
    </location>
</feature>
<dbReference type="Gene3D" id="1.20.1250.20">
    <property type="entry name" value="MFS general substrate transporter like domains"/>
    <property type="match status" value="1"/>
</dbReference>
<sequence>MTERRLPVKQLVILSICRFAEPIALTSVYPYMPEMMESFGVPENDIARWAGLTSAVFSIAQAFTGIPWGAASDRFGRKPIILIGLFNTMVTMLIWGFSTSLPMAITARALQGLGNGNVGILRTTVAELCPYKELQPRAFSVMPLVYTIGAIFGPTLGGALSNPLRVDPRKPKGDGFFARFPYSPPNLVAAALFSIGIITGFLFLKESLESKKNDRDIGLVIGGKITAWVRKTFNIPHREKKIRPEQEPLLRQQKLNQDEEADPMGTKDIIREAPPRVKDVLSFQTTLNLVVYTLLALYSIAFDQLLPVYMHHPPQSIDDPKVQLPLKFAGGFGIDSRRIGAIFTIFAVTSTLFQFLLFPPITRRLGVLRCLRISFIVYPVVFMITPFLSLLPSNTSREVAMVGLLIFRGLAGSLAFPTSTIMITNSAPSLRLLGTINGLATSVSAIGRAAGPAIGGTLFTYGAKKGYVIIPFWTLTAIGFLAWIPTLWLEEGKGFGDDPDPDSDSVLSASASSIEGTDETANATNNDDLDTEHAESEYGEPTGLLTYTSTRSSDAVASDDEMDLSVEDVASGDYRGRRSSSSMSRVRSHSNNRRNRIVRRRTSVPLGMGNGFRRLSSNLGSAGVIGTGGASWGGT</sequence>
<feature type="transmembrane region" description="Helical" evidence="7">
    <location>
        <begin position="339"/>
        <end position="358"/>
    </location>
</feature>
<name>A0A6A5TL18_9PLEO</name>
<evidence type="ECO:0000256" key="2">
    <source>
        <dbReference type="ARBA" id="ARBA00022448"/>
    </source>
</evidence>
<feature type="region of interest" description="Disordered" evidence="6">
    <location>
        <begin position="498"/>
        <end position="545"/>
    </location>
</feature>
<feature type="region of interest" description="Disordered" evidence="6">
    <location>
        <begin position="570"/>
        <end position="601"/>
    </location>
</feature>
<dbReference type="Pfam" id="PF07690">
    <property type="entry name" value="MFS_1"/>
    <property type="match status" value="2"/>
</dbReference>
<evidence type="ECO:0000313" key="9">
    <source>
        <dbReference type="EMBL" id="KAF1952884.1"/>
    </source>
</evidence>
<feature type="transmembrane region" description="Helical" evidence="7">
    <location>
        <begin position="49"/>
        <end position="68"/>
    </location>
</feature>
<comment type="subcellular location">
    <subcellularLocation>
        <location evidence="1">Membrane</location>
        <topology evidence="1">Multi-pass membrane protein</topology>
    </subcellularLocation>
</comment>
<keyword evidence="2" id="KW-0813">Transport</keyword>
<accession>A0A6A5TL18</accession>
<dbReference type="InterPro" id="IPR020846">
    <property type="entry name" value="MFS_dom"/>
</dbReference>
<dbReference type="PANTHER" id="PTHR23504">
    <property type="entry name" value="MAJOR FACILITATOR SUPERFAMILY DOMAIN-CONTAINING PROTEIN 10"/>
    <property type="match status" value="1"/>
</dbReference>
<evidence type="ECO:0000256" key="5">
    <source>
        <dbReference type="ARBA" id="ARBA00023136"/>
    </source>
</evidence>
<organism evidence="9 10">
    <name type="scientific">Byssothecium circinans</name>
    <dbReference type="NCBI Taxonomy" id="147558"/>
    <lineage>
        <taxon>Eukaryota</taxon>
        <taxon>Fungi</taxon>
        <taxon>Dikarya</taxon>
        <taxon>Ascomycota</taxon>
        <taxon>Pezizomycotina</taxon>
        <taxon>Dothideomycetes</taxon>
        <taxon>Pleosporomycetidae</taxon>
        <taxon>Pleosporales</taxon>
        <taxon>Massarineae</taxon>
        <taxon>Massarinaceae</taxon>
        <taxon>Byssothecium</taxon>
    </lineage>
</organism>
<evidence type="ECO:0000256" key="3">
    <source>
        <dbReference type="ARBA" id="ARBA00022692"/>
    </source>
</evidence>
<feature type="transmembrane region" description="Helical" evidence="7">
    <location>
        <begin position="80"/>
        <end position="98"/>
    </location>
</feature>
<dbReference type="PANTHER" id="PTHR23504:SF8">
    <property type="entry name" value="TRANSPORTER, PUTATIVE (AFU_ORTHOLOGUE AFUA_1G03730)-RELATED"/>
    <property type="match status" value="1"/>
</dbReference>
<dbReference type="AlphaFoldDB" id="A0A6A5TL18"/>
<evidence type="ECO:0000256" key="1">
    <source>
        <dbReference type="ARBA" id="ARBA00004141"/>
    </source>
</evidence>
<dbReference type="GO" id="GO:0022857">
    <property type="term" value="F:transmembrane transporter activity"/>
    <property type="evidence" value="ECO:0007669"/>
    <property type="project" value="InterPro"/>
</dbReference>
<keyword evidence="5 7" id="KW-0472">Membrane</keyword>
<keyword evidence="3 7" id="KW-0812">Transmembrane</keyword>
<keyword evidence="4 7" id="KW-1133">Transmembrane helix</keyword>
<evidence type="ECO:0000313" key="10">
    <source>
        <dbReference type="Proteomes" id="UP000800035"/>
    </source>
</evidence>
<feature type="transmembrane region" description="Helical" evidence="7">
    <location>
        <begin position="370"/>
        <end position="388"/>
    </location>
</feature>
<proteinExistence type="predicted"/>
<evidence type="ECO:0000259" key="8">
    <source>
        <dbReference type="PROSITE" id="PS50850"/>
    </source>
</evidence>
<dbReference type="PROSITE" id="PS50850">
    <property type="entry name" value="MFS"/>
    <property type="match status" value="1"/>
</dbReference>
<dbReference type="SUPFAM" id="SSF103473">
    <property type="entry name" value="MFS general substrate transporter"/>
    <property type="match status" value="1"/>
</dbReference>